<dbReference type="GO" id="GO:0010228">
    <property type="term" value="P:vegetative to reproductive phase transition of meristem"/>
    <property type="evidence" value="ECO:0007669"/>
    <property type="project" value="TreeGrafter"/>
</dbReference>
<dbReference type="InterPro" id="IPR014476">
    <property type="entry name" value="AHL15-29"/>
</dbReference>
<dbReference type="SUPFAM" id="SSF117856">
    <property type="entry name" value="AF0104/ALDC/Ptd012-like"/>
    <property type="match status" value="1"/>
</dbReference>
<reference evidence="6 7" key="1">
    <citation type="journal article" date="2019" name="Genome Biol. Evol.">
        <title>Insights into the evolution of the New World diploid cottons (Gossypium, subgenus Houzingenia) based on genome sequencing.</title>
        <authorList>
            <person name="Grover C.E."/>
            <person name="Arick M.A. 2nd"/>
            <person name="Thrash A."/>
            <person name="Conover J.L."/>
            <person name="Sanders W.S."/>
            <person name="Peterson D.G."/>
            <person name="Frelichowski J.E."/>
            <person name="Scheffler J.A."/>
            <person name="Scheffler B.E."/>
            <person name="Wendel J.F."/>
        </authorList>
    </citation>
    <scope>NUCLEOTIDE SEQUENCE [LARGE SCALE GENOMIC DNA]</scope>
    <source>
        <strain evidence="6">0</strain>
        <tissue evidence="6">Leaf</tissue>
    </source>
</reference>
<dbReference type="GO" id="GO:0005634">
    <property type="term" value="C:nucleus"/>
    <property type="evidence" value="ECO:0007669"/>
    <property type="project" value="TreeGrafter"/>
</dbReference>
<dbReference type="OrthoDB" id="1001477at2759"/>
<keyword evidence="3" id="KW-0804">Transcription</keyword>
<name>A0A7J9H2I6_9ROSI</name>
<keyword evidence="2" id="KW-0238">DNA-binding</keyword>
<evidence type="ECO:0000313" key="7">
    <source>
        <dbReference type="Proteomes" id="UP000593560"/>
    </source>
</evidence>
<protein>
    <recommendedName>
        <fullName evidence="5">PPC domain-containing protein</fullName>
    </recommendedName>
</protein>
<keyword evidence="1" id="KW-0805">Transcription regulation</keyword>
<dbReference type="PANTHER" id="PTHR31100">
    <property type="entry name" value="AT-HOOK MOTIF NUCLEAR-LOCALIZED PROTEIN 15"/>
    <property type="match status" value="1"/>
</dbReference>
<evidence type="ECO:0000256" key="3">
    <source>
        <dbReference type="ARBA" id="ARBA00023163"/>
    </source>
</evidence>
<evidence type="ECO:0000256" key="2">
    <source>
        <dbReference type="ARBA" id="ARBA00023125"/>
    </source>
</evidence>
<dbReference type="EMBL" id="JABFAD010000007">
    <property type="protein sequence ID" value="MBA0803982.1"/>
    <property type="molecule type" value="Genomic_DNA"/>
</dbReference>
<dbReference type="GO" id="GO:0003680">
    <property type="term" value="F:minor groove of adenine-thymine-rich DNA binding"/>
    <property type="evidence" value="ECO:0007669"/>
    <property type="project" value="InterPro"/>
</dbReference>
<organism evidence="6 7">
    <name type="scientific">Gossypium harknessii</name>
    <dbReference type="NCBI Taxonomy" id="34285"/>
    <lineage>
        <taxon>Eukaryota</taxon>
        <taxon>Viridiplantae</taxon>
        <taxon>Streptophyta</taxon>
        <taxon>Embryophyta</taxon>
        <taxon>Tracheophyta</taxon>
        <taxon>Spermatophyta</taxon>
        <taxon>Magnoliopsida</taxon>
        <taxon>eudicotyledons</taxon>
        <taxon>Gunneridae</taxon>
        <taxon>Pentapetalae</taxon>
        <taxon>rosids</taxon>
        <taxon>malvids</taxon>
        <taxon>Malvales</taxon>
        <taxon>Malvaceae</taxon>
        <taxon>Malvoideae</taxon>
        <taxon>Gossypium</taxon>
    </lineage>
</organism>
<evidence type="ECO:0000256" key="4">
    <source>
        <dbReference type="ARBA" id="ARBA00023242"/>
    </source>
</evidence>
<dbReference type="InterPro" id="IPR005175">
    <property type="entry name" value="PPC_dom"/>
</dbReference>
<evidence type="ECO:0000259" key="5">
    <source>
        <dbReference type="PROSITE" id="PS51742"/>
    </source>
</evidence>
<evidence type="ECO:0000313" key="6">
    <source>
        <dbReference type="EMBL" id="MBA0803982.1"/>
    </source>
</evidence>
<gene>
    <name evidence="6" type="ORF">Gohar_014139</name>
</gene>
<keyword evidence="7" id="KW-1185">Reference proteome</keyword>
<proteinExistence type="predicted"/>
<sequence length="151" mass="16398">MSGTRNVTNITLPQPTSTSAIMSLHGHFEMLSLSGSFLPPPAPPAATGLTIYLVADHGWQSYRTLTCSGSIVIMEASYSNVAYERLPFEEEEPPQLRILGDAIESSPDVVDAQHSLEESNVPLFHSLQSNLLNSIQLPSEAFWATGGRPLF</sequence>
<dbReference type="GO" id="GO:0003700">
    <property type="term" value="F:DNA-binding transcription factor activity"/>
    <property type="evidence" value="ECO:0007669"/>
    <property type="project" value="TreeGrafter"/>
</dbReference>
<dbReference type="Proteomes" id="UP000593560">
    <property type="component" value="Unassembled WGS sequence"/>
</dbReference>
<evidence type="ECO:0000256" key="1">
    <source>
        <dbReference type="ARBA" id="ARBA00023015"/>
    </source>
</evidence>
<feature type="domain" description="PPC" evidence="5">
    <location>
        <begin position="1"/>
        <end position="104"/>
    </location>
</feature>
<dbReference type="PROSITE" id="PS51742">
    <property type="entry name" value="PPC"/>
    <property type="match status" value="1"/>
</dbReference>
<dbReference type="AlphaFoldDB" id="A0A7J9H2I6"/>
<keyword evidence="4" id="KW-0539">Nucleus</keyword>
<comment type="caution">
    <text evidence="6">The sequence shown here is derived from an EMBL/GenBank/DDBJ whole genome shotgun (WGS) entry which is preliminary data.</text>
</comment>
<dbReference type="PANTHER" id="PTHR31100:SF15">
    <property type="entry name" value="AT-HOOK MOTIF NUCLEAR-LOCALIZED PROTEIN 24-RELATED"/>
    <property type="match status" value="1"/>
</dbReference>
<accession>A0A7J9H2I6</accession>